<dbReference type="InterPro" id="IPR011467">
    <property type="entry name" value="DUF1573"/>
</dbReference>
<dbReference type="InterPro" id="IPR013783">
    <property type="entry name" value="Ig-like_fold"/>
</dbReference>
<evidence type="ECO:0000256" key="1">
    <source>
        <dbReference type="SAM" id="SignalP"/>
    </source>
</evidence>
<dbReference type="RefSeq" id="WP_015332236.1">
    <property type="nucleotide sequence ID" value="NC_020054.1"/>
</dbReference>
<keyword evidence="3" id="KW-1185">Reference proteome</keyword>
<feature type="chain" id="PRO_5003630036" description="DUF1573 domain-containing protein" evidence="1">
    <location>
        <begin position="22"/>
        <end position="158"/>
    </location>
</feature>
<dbReference type="eggNOG" id="ENOG5031EK1">
    <property type="taxonomic scope" value="Bacteria"/>
</dbReference>
<keyword evidence="1" id="KW-0732">Signal</keyword>
<dbReference type="STRING" id="1166018.FAES_3128"/>
<proteinExistence type="predicted"/>
<protein>
    <recommendedName>
        <fullName evidence="4">DUF1573 domain-containing protein</fullName>
    </recommendedName>
</protein>
<dbReference type="PANTHER" id="PTHR37833">
    <property type="entry name" value="LIPOPROTEIN-RELATED"/>
    <property type="match status" value="1"/>
</dbReference>
<dbReference type="PANTHER" id="PTHR37833:SF1">
    <property type="entry name" value="SIGNAL PEPTIDE PROTEIN"/>
    <property type="match status" value="1"/>
</dbReference>
<dbReference type="HOGENOM" id="CLU_122784_0_1_10"/>
<dbReference type="Proteomes" id="UP000011058">
    <property type="component" value="Chromosome"/>
</dbReference>
<evidence type="ECO:0008006" key="4">
    <source>
        <dbReference type="Google" id="ProtNLM"/>
    </source>
</evidence>
<dbReference type="AlphaFoldDB" id="I0KAI4"/>
<sequence>MILKHTIVNLSLWLAMGLVLGSTGCSNRRDANGQPVGEANTIKGKAAKIEFQEKDLHDFGTITEGDTVEHIYKFVNKGELPLVINNITASCGCTTPDWPRTPVAPGEESSIRVRFNSRGKQGEQRKTVTVYANTEPAMTDIAFKVLVNPKPTETASTK</sequence>
<dbReference type="Gene3D" id="2.60.40.10">
    <property type="entry name" value="Immunoglobulins"/>
    <property type="match status" value="1"/>
</dbReference>
<feature type="signal peptide" evidence="1">
    <location>
        <begin position="1"/>
        <end position="21"/>
    </location>
</feature>
<gene>
    <name evidence="2" type="ORF">FAES_3128</name>
</gene>
<organism evidence="2 3">
    <name type="scientific">Fibrella aestuarina BUZ 2</name>
    <dbReference type="NCBI Taxonomy" id="1166018"/>
    <lineage>
        <taxon>Bacteria</taxon>
        <taxon>Pseudomonadati</taxon>
        <taxon>Bacteroidota</taxon>
        <taxon>Cytophagia</taxon>
        <taxon>Cytophagales</taxon>
        <taxon>Spirosomataceae</taxon>
        <taxon>Fibrella</taxon>
    </lineage>
</organism>
<dbReference type="PROSITE" id="PS51257">
    <property type="entry name" value="PROKAR_LIPOPROTEIN"/>
    <property type="match status" value="1"/>
</dbReference>
<evidence type="ECO:0000313" key="2">
    <source>
        <dbReference type="EMBL" id="CCH01137.1"/>
    </source>
</evidence>
<dbReference type="KEGG" id="fae:FAES_3128"/>
<accession>I0KAI4</accession>
<dbReference type="Pfam" id="PF07610">
    <property type="entry name" value="DUF1573"/>
    <property type="match status" value="1"/>
</dbReference>
<dbReference type="EMBL" id="HE796683">
    <property type="protein sequence ID" value="CCH01137.1"/>
    <property type="molecule type" value="Genomic_DNA"/>
</dbReference>
<name>I0KAI4_9BACT</name>
<dbReference type="PATRIC" id="fig|1166018.3.peg.4897"/>
<reference evidence="2 3" key="1">
    <citation type="journal article" date="2012" name="J. Bacteriol.">
        <title>Genome Sequence of Fibrella aestuarina BUZ 2T, a Filamentous Marine Bacterium.</title>
        <authorList>
            <person name="Filippini M."/>
            <person name="Qi W."/>
            <person name="Blom J."/>
            <person name="Goesmann A."/>
            <person name="Smits T.H."/>
            <person name="Bagheri H.C."/>
        </authorList>
    </citation>
    <scope>NUCLEOTIDE SEQUENCE [LARGE SCALE GENOMIC DNA]</scope>
    <source>
        <strain evidence="3">BUZ 2T</strain>
    </source>
</reference>
<evidence type="ECO:0000313" key="3">
    <source>
        <dbReference type="Proteomes" id="UP000011058"/>
    </source>
</evidence>